<proteinExistence type="inferred from homology"/>
<sequence>MPSCADFGVISEYLLIKDQVDSGLFCDLPESSDIMDKQKYGLGDGLGWSYGEEANRTRNFLGMEDGLWYLEETDEARVRSDLIPTTANNNNNNNNTNNHNNHSDNKAYPNHNDMMRCQPMETPMPPNLLHKTNITGMSGGTVTQVDPQCRLVQRGFANMPLYEGRSPNRSSGGVEYANPKDIYDMDQRSFHSDEDNSLTSSSSHSSAGYCPMPVVKLEPPCEYTYQQPMYQPMPYDNLQQSQQEEFQQGILGSIRQEIANAAEECGVSTDPFNWSHQDSIKWVEYTCRKNNMSSDCALLFNVEGKILCRMQLPDFESRVSGEVGKHLHSTLDIWKMTAEFDKPETPIEEKRAFFSQLVDDKTCVRPVDPYQTYSTSPAPSTGSQSSSTMSSDEENFIAAYQAHQEVSHNAPSHVTTPHRGARTGKQTIHLWQFLRELLDDPENYQSCIKWIDRSKGIFKIEDSSKVAKFWGRRKNRPAMNYDKLSRSVRQYYKKGIIKKTEMSKRLVYQFCTPYL</sequence>
<keyword evidence="3" id="KW-0539">Nucleus</keyword>
<dbReference type="SMART" id="SM00251">
    <property type="entry name" value="SAM_PNT"/>
    <property type="match status" value="1"/>
</dbReference>
<evidence type="ECO:0000256" key="3">
    <source>
        <dbReference type="RuleBase" id="RU004019"/>
    </source>
</evidence>
<dbReference type="Pfam" id="PF00178">
    <property type="entry name" value="Ets"/>
    <property type="match status" value="1"/>
</dbReference>
<evidence type="ECO:0000259" key="5">
    <source>
        <dbReference type="PROSITE" id="PS50061"/>
    </source>
</evidence>
<dbReference type="InterPro" id="IPR013761">
    <property type="entry name" value="SAM/pointed_sf"/>
</dbReference>
<dbReference type="AlphaFoldDB" id="A0AAN9B3E5"/>
<dbReference type="PANTHER" id="PTHR11849:SF182">
    <property type="entry name" value="SAM POINTED DOMAIN-CONTAINING ETS TRANSCRIPTION FACTOR"/>
    <property type="match status" value="1"/>
</dbReference>
<dbReference type="GO" id="GO:0030154">
    <property type="term" value="P:cell differentiation"/>
    <property type="evidence" value="ECO:0007669"/>
    <property type="project" value="TreeGrafter"/>
</dbReference>
<dbReference type="GO" id="GO:0043565">
    <property type="term" value="F:sequence-specific DNA binding"/>
    <property type="evidence" value="ECO:0007669"/>
    <property type="project" value="InterPro"/>
</dbReference>
<dbReference type="PROSITE" id="PS50061">
    <property type="entry name" value="ETS_DOMAIN_3"/>
    <property type="match status" value="1"/>
</dbReference>
<dbReference type="PANTHER" id="PTHR11849">
    <property type="entry name" value="ETS"/>
    <property type="match status" value="1"/>
</dbReference>
<feature type="region of interest" description="Disordered" evidence="4">
    <location>
        <begin position="190"/>
        <end position="209"/>
    </location>
</feature>
<feature type="region of interest" description="Disordered" evidence="4">
    <location>
        <begin position="84"/>
        <end position="106"/>
    </location>
</feature>
<gene>
    <name evidence="7" type="ORF">V1264_002793</name>
</gene>
<reference evidence="7 8" key="1">
    <citation type="submission" date="2024-02" db="EMBL/GenBank/DDBJ databases">
        <title>Chromosome-scale genome assembly of the rough periwinkle Littorina saxatilis.</title>
        <authorList>
            <person name="De Jode A."/>
            <person name="Faria R."/>
            <person name="Formenti G."/>
            <person name="Sims Y."/>
            <person name="Smith T.P."/>
            <person name="Tracey A."/>
            <person name="Wood J.M.D."/>
            <person name="Zagrodzka Z.B."/>
            <person name="Johannesson K."/>
            <person name="Butlin R.K."/>
            <person name="Leder E.H."/>
        </authorList>
    </citation>
    <scope>NUCLEOTIDE SEQUENCE [LARGE SCALE GENOMIC DNA]</scope>
    <source>
        <strain evidence="7">Snail1</strain>
        <tissue evidence="7">Muscle</tissue>
    </source>
</reference>
<organism evidence="7 8">
    <name type="scientific">Littorina saxatilis</name>
    <dbReference type="NCBI Taxonomy" id="31220"/>
    <lineage>
        <taxon>Eukaryota</taxon>
        <taxon>Metazoa</taxon>
        <taxon>Spiralia</taxon>
        <taxon>Lophotrochozoa</taxon>
        <taxon>Mollusca</taxon>
        <taxon>Gastropoda</taxon>
        <taxon>Caenogastropoda</taxon>
        <taxon>Littorinimorpha</taxon>
        <taxon>Littorinoidea</taxon>
        <taxon>Littorinidae</taxon>
        <taxon>Littorina</taxon>
    </lineage>
</organism>
<dbReference type="InterPro" id="IPR003118">
    <property type="entry name" value="Pointed_dom"/>
</dbReference>
<dbReference type="InterPro" id="IPR000418">
    <property type="entry name" value="Ets_dom"/>
</dbReference>
<comment type="subcellular location">
    <subcellularLocation>
        <location evidence="3">Nucleus</location>
    </subcellularLocation>
</comment>
<dbReference type="Gene3D" id="1.10.10.10">
    <property type="entry name" value="Winged helix-like DNA-binding domain superfamily/Winged helix DNA-binding domain"/>
    <property type="match status" value="1"/>
</dbReference>
<dbReference type="GO" id="GO:0005634">
    <property type="term" value="C:nucleus"/>
    <property type="evidence" value="ECO:0007669"/>
    <property type="project" value="UniProtKB-SubCell"/>
</dbReference>
<evidence type="ECO:0000256" key="2">
    <source>
        <dbReference type="ARBA" id="ARBA00023125"/>
    </source>
</evidence>
<dbReference type="FunFam" id="1.10.10.10:FF:000996">
    <property type="entry name" value="Predicted protein"/>
    <property type="match status" value="1"/>
</dbReference>
<dbReference type="SUPFAM" id="SSF46785">
    <property type="entry name" value="Winged helix' DNA-binding domain"/>
    <property type="match status" value="1"/>
</dbReference>
<dbReference type="InterPro" id="IPR036388">
    <property type="entry name" value="WH-like_DNA-bd_sf"/>
</dbReference>
<feature type="region of interest" description="Disordered" evidence="4">
    <location>
        <begin position="370"/>
        <end position="392"/>
    </location>
</feature>
<dbReference type="InterPro" id="IPR046328">
    <property type="entry name" value="ETS_fam"/>
</dbReference>
<evidence type="ECO:0000313" key="7">
    <source>
        <dbReference type="EMBL" id="KAK7098520.1"/>
    </source>
</evidence>
<dbReference type="Proteomes" id="UP001374579">
    <property type="component" value="Unassembled WGS sequence"/>
</dbReference>
<protein>
    <submittedName>
        <fullName evidence="7">Uncharacterized protein</fullName>
    </submittedName>
</protein>
<keyword evidence="2 3" id="KW-0238">DNA-binding</keyword>
<feature type="domain" description="ETS" evidence="5">
    <location>
        <begin position="428"/>
        <end position="511"/>
    </location>
</feature>
<feature type="compositionally biased region" description="Low complexity" evidence="4">
    <location>
        <begin position="88"/>
        <end position="100"/>
    </location>
</feature>
<feature type="compositionally biased region" description="Low complexity" evidence="4">
    <location>
        <begin position="374"/>
        <end position="390"/>
    </location>
</feature>
<dbReference type="SMART" id="SM00413">
    <property type="entry name" value="ETS"/>
    <property type="match status" value="1"/>
</dbReference>
<dbReference type="InterPro" id="IPR036390">
    <property type="entry name" value="WH_DNA-bd_sf"/>
</dbReference>
<dbReference type="PROSITE" id="PS51433">
    <property type="entry name" value="PNT"/>
    <property type="match status" value="1"/>
</dbReference>
<feature type="domain" description="PNT" evidence="6">
    <location>
        <begin position="253"/>
        <end position="338"/>
    </location>
</feature>
<feature type="compositionally biased region" description="Low complexity" evidence="4">
    <location>
        <begin position="197"/>
        <end position="206"/>
    </location>
</feature>
<comment type="caution">
    <text evidence="7">The sequence shown here is derived from an EMBL/GenBank/DDBJ whole genome shotgun (WGS) entry which is preliminary data.</text>
</comment>
<keyword evidence="8" id="KW-1185">Reference proteome</keyword>
<evidence type="ECO:0000256" key="4">
    <source>
        <dbReference type="SAM" id="MobiDB-lite"/>
    </source>
</evidence>
<dbReference type="Gene3D" id="1.10.150.50">
    <property type="entry name" value="Transcription Factor, Ets-1"/>
    <property type="match status" value="1"/>
</dbReference>
<dbReference type="PRINTS" id="PR00454">
    <property type="entry name" value="ETSDOMAIN"/>
</dbReference>
<dbReference type="GO" id="GO:0000981">
    <property type="term" value="F:DNA-binding transcription factor activity, RNA polymerase II-specific"/>
    <property type="evidence" value="ECO:0007669"/>
    <property type="project" value="TreeGrafter"/>
</dbReference>
<dbReference type="SUPFAM" id="SSF47769">
    <property type="entry name" value="SAM/Pointed domain"/>
    <property type="match status" value="1"/>
</dbReference>
<name>A0AAN9B3E5_9CAEN</name>
<dbReference type="EMBL" id="JBAMIC010000012">
    <property type="protein sequence ID" value="KAK7098520.1"/>
    <property type="molecule type" value="Genomic_DNA"/>
</dbReference>
<evidence type="ECO:0000256" key="1">
    <source>
        <dbReference type="ARBA" id="ARBA00005562"/>
    </source>
</evidence>
<dbReference type="Pfam" id="PF02198">
    <property type="entry name" value="SAM_PNT"/>
    <property type="match status" value="1"/>
</dbReference>
<evidence type="ECO:0000259" key="6">
    <source>
        <dbReference type="PROSITE" id="PS51433"/>
    </source>
</evidence>
<comment type="similarity">
    <text evidence="1 3">Belongs to the ETS family.</text>
</comment>
<accession>A0AAN9B3E5</accession>
<evidence type="ECO:0000313" key="8">
    <source>
        <dbReference type="Proteomes" id="UP001374579"/>
    </source>
</evidence>